<dbReference type="SUPFAM" id="SSF46689">
    <property type="entry name" value="Homeodomain-like"/>
    <property type="match status" value="1"/>
</dbReference>
<evidence type="ECO:0000313" key="5">
    <source>
        <dbReference type="EMBL" id="TYL86779.1"/>
    </source>
</evidence>
<gene>
    <name evidence="5" type="ORF">FXB38_05835</name>
</gene>
<dbReference type="Proteomes" id="UP000324853">
    <property type="component" value="Unassembled WGS sequence"/>
</dbReference>
<protein>
    <submittedName>
        <fullName evidence="5">AraC family transcriptional regulator</fullName>
    </submittedName>
</protein>
<accession>A0A5S4WXP0</accession>
<dbReference type="Gene3D" id="1.10.10.60">
    <property type="entry name" value="Homeodomain-like"/>
    <property type="match status" value="1"/>
</dbReference>
<keyword evidence="1" id="KW-0805">Transcription regulation</keyword>
<dbReference type="EMBL" id="VSSR01000011">
    <property type="protein sequence ID" value="TYL86779.1"/>
    <property type="molecule type" value="Genomic_DNA"/>
</dbReference>
<dbReference type="PROSITE" id="PS00041">
    <property type="entry name" value="HTH_ARAC_FAMILY_1"/>
    <property type="match status" value="1"/>
</dbReference>
<dbReference type="InterPro" id="IPR050204">
    <property type="entry name" value="AraC_XylS_family_regulators"/>
</dbReference>
<dbReference type="GO" id="GO:0003700">
    <property type="term" value="F:DNA-binding transcription factor activity"/>
    <property type="evidence" value="ECO:0007669"/>
    <property type="project" value="InterPro"/>
</dbReference>
<comment type="caution">
    <text evidence="5">The sequence shown here is derived from an EMBL/GenBank/DDBJ whole genome shotgun (WGS) entry which is preliminary data.</text>
</comment>
<dbReference type="InterPro" id="IPR009057">
    <property type="entry name" value="Homeodomain-like_sf"/>
</dbReference>
<organism evidence="5 6">
    <name type="scientific">Bradyrhizobium cytisi</name>
    <dbReference type="NCBI Taxonomy" id="515489"/>
    <lineage>
        <taxon>Bacteria</taxon>
        <taxon>Pseudomonadati</taxon>
        <taxon>Pseudomonadota</taxon>
        <taxon>Alphaproteobacteria</taxon>
        <taxon>Hyphomicrobiales</taxon>
        <taxon>Nitrobacteraceae</taxon>
        <taxon>Bradyrhizobium</taxon>
    </lineage>
</organism>
<dbReference type="PANTHER" id="PTHR46796">
    <property type="entry name" value="HTH-TYPE TRANSCRIPTIONAL ACTIVATOR RHAS-RELATED"/>
    <property type="match status" value="1"/>
</dbReference>
<dbReference type="AlphaFoldDB" id="A0A5S4WXP0"/>
<dbReference type="OrthoDB" id="4601794at2"/>
<dbReference type="InterPro" id="IPR035418">
    <property type="entry name" value="AraC-bd_2"/>
</dbReference>
<dbReference type="InterPro" id="IPR018062">
    <property type="entry name" value="HTH_AraC-typ_CS"/>
</dbReference>
<sequence>MDSLRIATGALPAAQRLEAFREVFGRKLLKIEIEPERGTEFDVDMTLQALPGLGMASGSLSPMRNRLTRALIDNDDLVFVILQEGVGTAGQRGRQATISNGEAILTTNDAPGSFAGHTRTQLINLRFERKRLAPQLADANDFLLRPMSVNNPALRLLTSYLQIVGSELTRSPSVLQRSAADHIHDLAALALGATRDAAEIATGRGVRIARLQAIKADAAANAASSWLSLDAIAARHGLSPRYIRSLFQSEETTFTDFVLSQRLARAHALLVDPRYGDRLISAIAFETGFGDLSYFNHRFRRRYGATPSDIRAAARRNDG</sequence>
<evidence type="ECO:0000256" key="1">
    <source>
        <dbReference type="ARBA" id="ARBA00023015"/>
    </source>
</evidence>
<dbReference type="InterPro" id="IPR018060">
    <property type="entry name" value="HTH_AraC"/>
</dbReference>
<dbReference type="Pfam" id="PF12833">
    <property type="entry name" value="HTH_18"/>
    <property type="match status" value="1"/>
</dbReference>
<name>A0A5S4WXP0_9BRAD</name>
<evidence type="ECO:0000256" key="2">
    <source>
        <dbReference type="ARBA" id="ARBA00023125"/>
    </source>
</evidence>
<dbReference type="PANTHER" id="PTHR46796:SF6">
    <property type="entry name" value="ARAC SUBFAMILY"/>
    <property type="match status" value="1"/>
</dbReference>
<evidence type="ECO:0000259" key="4">
    <source>
        <dbReference type="PROSITE" id="PS01124"/>
    </source>
</evidence>
<evidence type="ECO:0000256" key="3">
    <source>
        <dbReference type="ARBA" id="ARBA00023163"/>
    </source>
</evidence>
<keyword evidence="6" id="KW-1185">Reference proteome</keyword>
<dbReference type="InterPro" id="IPR020449">
    <property type="entry name" value="Tscrpt_reg_AraC-type_HTH"/>
</dbReference>
<keyword evidence="2" id="KW-0238">DNA-binding</keyword>
<dbReference type="GO" id="GO:0043565">
    <property type="term" value="F:sequence-specific DNA binding"/>
    <property type="evidence" value="ECO:0007669"/>
    <property type="project" value="InterPro"/>
</dbReference>
<evidence type="ECO:0000313" key="6">
    <source>
        <dbReference type="Proteomes" id="UP000324853"/>
    </source>
</evidence>
<dbReference type="SMART" id="SM00342">
    <property type="entry name" value="HTH_ARAC"/>
    <property type="match status" value="1"/>
</dbReference>
<reference evidence="5 6" key="1">
    <citation type="submission" date="2019-08" db="EMBL/GenBank/DDBJ databases">
        <title>Bradyrhizobium hipponensis sp. nov., a rhizobium isolated from a Lupinus angustifolius root nodule in Tunisia.</title>
        <authorList>
            <person name="Off K."/>
            <person name="Rejili M."/>
            <person name="Mars M."/>
            <person name="Brachmann A."/>
            <person name="Marin M."/>
        </authorList>
    </citation>
    <scope>NUCLEOTIDE SEQUENCE [LARGE SCALE GENOMIC DNA]</scope>
    <source>
        <strain evidence="5 6">CTAW11</strain>
    </source>
</reference>
<dbReference type="RefSeq" id="WP_148749814.1">
    <property type="nucleotide sequence ID" value="NZ_VSSR01000011.1"/>
</dbReference>
<keyword evidence="3" id="KW-0804">Transcription</keyword>
<proteinExistence type="predicted"/>
<dbReference type="PRINTS" id="PR00032">
    <property type="entry name" value="HTHARAC"/>
</dbReference>
<feature type="domain" description="HTH araC/xylS-type" evidence="4">
    <location>
        <begin position="212"/>
        <end position="313"/>
    </location>
</feature>
<dbReference type="PROSITE" id="PS01124">
    <property type="entry name" value="HTH_ARAC_FAMILY_2"/>
    <property type="match status" value="1"/>
</dbReference>
<dbReference type="Pfam" id="PF14525">
    <property type="entry name" value="AraC_binding_2"/>
    <property type="match status" value="1"/>
</dbReference>